<evidence type="ECO:0008006" key="6">
    <source>
        <dbReference type="Google" id="ProtNLM"/>
    </source>
</evidence>
<dbReference type="PATRIC" id="fig|1210046.3.peg.2563"/>
<reference evidence="3" key="3">
    <citation type="submission" date="2017-11" db="EMBL/GenBank/DDBJ databases">
        <authorList>
            <person name="Seuylemezian A."/>
            <person name="Cooper K."/>
            <person name="Vaishampayan P."/>
        </authorList>
    </citation>
    <scope>NUCLEOTIDE SEQUENCE</scope>
    <source>
        <strain evidence="3">PVAS-1</strain>
    </source>
</reference>
<dbReference type="eggNOG" id="COG3147">
    <property type="taxonomic scope" value="Bacteria"/>
</dbReference>
<dbReference type="Pfam" id="PF18986">
    <property type="entry name" value="DUF5719"/>
    <property type="match status" value="1"/>
</dbReference>
<proteinExistence type="predicted"/>
<dbReference type="STRING" id="1210046.B277_13354"/>
<name>K1E4T1_9MICO</name>
<dbReference type="InterPro" id="IPR043777">
    <property type="entry name" value="DUF5719"/>
</dbReference>
<reference evidence="2 4" key="2">
    <citation type="journal article" date="2012" name="J. Bacteriol.">
        <title>Genome Sequence of Janibacter hoylei MTCC8307, Isolated from the Stratospheric Air.</title>
        <authorList>
            <person name="Pawar S.P."/>
            <person name="Dhotre D.P."/>
            <person name="Shetty S.A."/>
            <person name="Chowdhury S.P."/>
            <person name="Chaudhari B.L."/>
            <person name="Shouche Y.S."/>
        </authorList>
    </citation>
    <scope>NUCLEOTIDE SEQUENCE [LARGE SCALE GENOMIC DNA]</scope>
    <source>
        <strain evidence="2 4">PVAS-1</strain>
    </source>
</reference>
<keyword evidence="5" id="KW-1185">Reference proteome</keyword>
<gene>
    <name evidence="2" type="ORF">B277_13354</name>
    <name evidence="3" type="ORF">CWN80_02225</name>
</gene>
<evidence type="ECO:0000313" key="4">
    <source>
        <dbReference type="Proteomes" id="UP000004474"/>
    </source>
</evidence>
<dbReference type="Proteomes" id="UP000004474">
    <property type="component" value="Unassembled WGS sequence"/>
</dbReference>
<evidence type="ECO:0000313" key="2">
    <source>
        <dbReference type="EMBL" id="EKA60372.1"/>
    </source>
</evidence>
<dbReference type="EMBL" id="PIPF01000001">
    <property type="protein sequence ID" value="RWU85800.1"/>
    <property type="molecule type" value="Genomic_DNA"/>
</dbReference>
<dbReference type="Proteomes" id="UP000288711">
    <property type="component" value="Unassembled WGS sequence"/>
</dbReference>
<accession>K1E4T1</accession>
<comment type="caution">
    <text evidence="2">The sequence shown here is derived from an EMBL/GenBank/DDBJ whole genome shotgun (WGS) entry which is preliminary data.</text>
</comment>
<evidence type="ECO:0000313" key="5">
    <source>
        <dbReference type="Proteomes" id="UP000288711"/>
    </source>
</evidence>
<dbReference type="EMBL" id="ALWX01000062">
    <property type="protein sequence ID" value="EKA60372.1"/>
    <property type="molecule type" value="Genomic_DNA"/>
</dbReference>
<organism evidence="2 4">
    <name type="scientific">Janibacter hoylei PVAS-1</name>
    <dbReference type="NCBI Taxonomy" id="1210046"/>
    <lineage>
        <taxon>Bacteria</taxon>
        <taxon>Bacillati</taxon>
        <taxon>Actinomycetota</taxon>
        <taxon>Actinomycetes</taxon>
        <taxon>Micrococcales</taxon>
        <taxon>Intrasporangiaceae</taxon>
        <taxon>Janibacter</taxon>
    </lineage>
</organism>
<evidence type="ECO:0000313" key="3">
    <source>
        <dbReference type="EMBL" id="RWU85800.1"/>
    </source>
</evidence>
<feature type="region of interest" description="Disordered" evidence="1">
    <location>
        <begin position="79"/>
        <end position="113"/>
    </location>
</feature>
<dbReference type="AlphaFoldDB" id="K1E4T1"/>
<evidence type="ECO:0000256" key="1">
    <source>
        <dbReference type="SAM" id="MobiDB-lite"/>
    </source>
</evidence>
<sequence length="476" mass="48418">MVRVAAVGLAAAGLVVGAGRVGEVSTGTAAPPTAARVAATQSTSYCTGDPFAGDDETSTVDVAGSVTAHAAPAEVLDGLVEPTDEPGDITVEALTGEPATPEEGTPRSGPTTRTLDELDEHAVRVQATQERAPGLLAGQSLEAGGKQVRGLAATPCPTATADAWLVAGGGEAGRQERLVLANPGGNSVSVQLDLVGTSGDDAERSVVVPAHGRSVVLLDGIGGTQHPQAVHVTVTGGLVVPTLVDHHRDGLDPAGVEIVPPTAAPARRLVVPGWAGGSARTLVLAAPGERDAVVQVRRLGEGPATSIEVVTVPADEMVEVELPADAALAGWEIESDEPVVAAAATTVQDDRDREDHAWSVATPPAGTLAGAVLPVDADRGLRRLVQVVAPEDAASAELFVQREGEVTTESIDLEARSGTTVQVDGAEAVWLRPTRGRLHGAVVLAPPSSDPRAETTSIPLLPTRVSVRDVPVTQVR</sequence>
<reference evidence="3 5" key="1">
    <citation type="journal article" date="2009" name="Int. J. Syst. Evol. Microbiol.">
        <title>Janibacter hoylei sp. nov., Bacillus isronensis sp. nov. and Bacillus aryabhattai sp. nov., isolated from cryotubes used for collecting air from the upper atmosphere.</title>
        <authorList>
            <person name="Shivaji S."/>
            <person name="Chaturvedi P."/>
            <person name="Begum Z."/>
            <person name="Pindi P.K."/>
            <person name="Manorama R."/>
            <person name="Padmanaban D.A."/>
            <person name="Shouche Y.S."/>
            <person name="Pawar S."/>
            <person name="Vaishampayan P."/>
            <person name="Dutt C.B."/>
            <person name="Datta G.N."/>
            <person name="Manchanda R.K."/>
            <person name="Rao U.R."/>
            <person name="Bhargava P.M."/>
            <person name="Narlikar J.V."/>
        </authorList>
    </citation>
    <scope>NUCLEOTIDE SEQUENCE [LARGE SCALE GENOMIC DNA]</scope>
    <source>
        <strain evidence="3 5">PVAS-1</strain>
    </source>
</reference>
<protein>
    <recommendedName>
        <fullName evidence="6">Secreted protein</fullName>
    </recommendedName>
</protein>